<sequence length="138" mass="15147">MTAPRYLLDTNTCIYIINRRPAQVFERFAGIRYGEIAISSITGAELTFGAAKSGSERNLRALQKFLAPLEVLAFDEAAMKHYGPVRAKLERRGTPIGALDLLIASHALALNATLVTNNLREFRRVSGLALDNWVGTSV</sequence>
<dbReference type="InterPro" id="IPR002716">
    <property type="entry name" value="PIN_dom"/>
</dbReference>
<dbReference type="CDD" id="cd09881">
    <property type="entry name" value="PIN_VapC4-5_FitB-like"/>
    <property type="match status" value="1"/>
</dbReference>
<evidence type="ECO:0000256" key="5">
    <source>
        <dbReference type="ARBA" id="ARBA00022801"/>
    </source>
</evidence>
<evidence type="ECO:0000256" key="7">
    <source>
        <dbReference type="ARBA" id="ARBA00038093"/>
    </source>
</evidence>
<evidence type="ECO:0000256" key="1">
    <source>
        <dbReference type="ARBA" id="ARBA00001946"/>
    </source>
</evidence>
<comment type="caution">
    <text evidence="10">The sequence shown here is derived from an EMBL/GenBank/DDBJ whole genome shotgun (WGS) entry which is preliminary data.</text>
</comment>
<dbReference type="InterPro" id="IPR029060">
    <property type="entry name" value="PIN-like_dom_sf"/>
</dbReference>
<reference evidence="10 11" key="1">
    <citation type="submission" date="2018-04" db="EMBL/GenBank/DDBJ databases">
        <title>Genomic Encyclopedia of Type Strains, Phase IV (KMG-IV): sequencing the most valuable type-strain genomes for metagenomic binning, comparative biology and taxonomic classification.</title>
        <authorList>
            <person name="Goeker M."/>
        </authorList>
    </citation>
    <scope>NUCLEOTIDE SEQUENCE [LARGE SCALE GENOMIC DNA]</scope>
    <source>
        <strain evidence="10 11">DSM 104150</strain>
    </source>
</reference>
<keyword evidence="10" id="KW-0255">Endonuclease</keyword>
<feature type="binding site" evidence="8">
    <location>
        <position position="100"/>
    </location>
    <ligand>
        <name>Mg(2+)</name>
        <dbReference type="ChEBI" id="CHEBI:18420"/>
    </ligand>
</feature>
<evidence type="ECO:0000313" key="10">
    <source>
        <dbReference type="EMBL" id="PXV66066.1"/>
    </source>
</evidence>
<evidence type="ECO:0000256" key="4">
    <source>
        <dbReference type="ARBA" id="ARBA00022723"/>
    </source>
</evidence>
<keyword evidence="8" id="KW-0800">Toxin</keyword>
<dbReference type="SMART" id="SM00670">
    <property type="entry name" value="PINc"/>
    <property type="match status" value="1"/>
</dbReference>
<keyword evidence="6 8" id="KW-0460">Magnesium</keyword>
<evidence type="ECO:0000313" key="11">
    <source>
        <dbReference type="Proteomes" id="UP000248330"/>
    </source>
</evidence>
<comment type="similarity">
    <text evidence="7 8">Belongs to the PINc/VapC protein family.</text>
</comment>
<dbReference type="EC" id="3.1.-.-" evidence="8"/>
<evidence type="ECO:0000256" key="8">
    <source>
        <dbReference type="HAMAP-Rule" id="MF_00265"/>
    </source>
</evidence>
<keyword evidence="4 8" id="KW-0479">Metal-binding</keyword>
<dbReference type="SUPFAM" id="SSF88723">
    <property type="entry name" value="PIN domain-like"/>
    <property type="match status" value="1"/>
</dbReference>
<dbReference type="PANTHER" id="PTHR33653">
    <property type="entry name" value="RIBONUCLEASE VAPC2"/>
    <property type="match status" value="1"/>
</dbReference>
<dbReference type="GO" id="GO:0090729">
    <property type="term" value="F:toxin activity"/>
    <property type="evidence" value="ECO:0007669"/>
    <property type="project" value="UniProtKB-KW"/>
</dbReference>
<dbReference type="InterPro" id="IPR050556">
    <property type="entry name" value="Type_II_TA_system_RNase"/>
</dbReference>
<dbReference type="RefSeq" id="WP_110265841.1">
    <property type="nucleotide sequence ID" value="NZ_CAKZQT010000026.1"/>
</dbReference>
<dbReference type="EMBL" id="QICN01000008">
    <property type="protein sequence ID" value="PXV66066.1"/>
    <property type="molecule type" value="Genomic_DNA"/>
</dbReference>
<gene>
    <name evidence="8" type="primary">vapC</name>
    <name evidence="10" type="ORF">C8D93_10838</name>
</gene>
<feature type="binding site" evidence="8">
    <location>
        <position position="9"/>
    </location>
    <ligand>
        <name>Mg(2+)</name>
        <dbReference type="ChEBI" id="CHEBI:18420"/>
    </ligand>
</feature>
<dbReference type="GO" id="GO:0016787">
    <property type="term" value="F:hydrolase activity"/>
    <property type="evidence" value="ECO:0007669"/>
    <property type="project" value="UniProtKB-KW"/>
</dbReference>
<organism evidence="10 11">
    <name type="scientific">Sinimarinibacterium flocculans</name>
    <dbReference type="NCBI Taxonomy" id="985250"/>
    <lineage>
        <taxon>Bacteria</taxon>
        <taxon>Pseudomonadati</taxon>
        <taxon>Pseudomonadota</taxon>
        <taxon>Gammaproteobacteria</taxon>
        <taxon>Nevskiales</taxon>
        <taxon>Nevskiaceae</taxon>
        <taxon>Sinimarinibacterium</taxon>
    </lineage>
</organism>
<dbReference type="GO" id="GO:0004519">
    <property type="term" value="F:endonuclease activity"/>
    <property type="evidence" value="ECO:0007669"/>
    <property type="project" value="UniProtKB-KW"/>
</dbReference>
<comment type="cofactor">
    <cofactor evidence="1 8">
        <name>Mg(2+)</name>
        <dbReference type="ChEBI" id="CHEBI:18420"/>
    </cofactor>
</comment>
<keyword evidence="2 8" id="KW-1277">Toxin-antitoxin system</keyword>
<evidence type="ECO:0000256" key="6">
    <source>
        <dbReference type="ARBA" id="ARBA00022842"/>
    </source>
</evidence>
<dbReference type="HAMAP" id="MF_00265">
    <property type="entry name" value="VapC_Nob1"/>
    <property type="match status" value="1"/>
</dbReference>
<dbReference type="InterPro" id="IPR022907">
    <property type="entry name" value="VapC_family"/>
</dbReference>
<accession>A0A318E608</accession>
<evidence type="ECO:0000256" key="2">
    <source>
        <dbReference type="ARBA" id="ARBA00022649"/>
    </source>
</evidence>
<dbReference type="OrthoDB" id="9796690at2"/>
<keyword evidence="3 8" id="KW-0540">Nuclease</keyword>
<dbReference type="Proteomes" id="UP000248330">
    <property type="component" value="Unassembled WGS sequence"/>
</dbReference>
<dbReference type="Gene3D" id="3.40.50.1010">
    <property type="entry name" value="5'-nuclease"/>
    <property type="match status" value="1"/>
</dbReference>
<keyword evidence="5 8" id="KW-0378">Hydrolase</keyword>
<name>A0A318E608_9GAMM</name>
<dbReference type="GO" id="GO:0000287">
    <property type="term" value="F:magnesium ion binding"/>
    <property type="evidence" value="ECO:0007669"/>
    <property type="project" value="UniProtKB-UniRule"/>
</dbReference>
<dbReference type="AlphaFoldDB" id="A0A318E608"/>
<dbReference type="GO" id="GO:0004540">
    <property type="term" value="F:RNA nuclease activity"/>
    <property type="evidence" value="ECO:0007669"/>
    <property type="project" value="InterPro"/>
</dbReference>
<feature type="domain" description="PIN" evidence="9">
    <location>
        <begin position="4"/>
        <end position="123"/>
    </location>
</feature>
<protein>
    <recommendedName>
        <fullName evidence="8">Ribonuclease VapC</fullName>
        <shortName evidence="8">RNase VapC</shortName>
        <ecNumber evidence="8">3.1.-.-</ecNumber>
    </recommendedName>
    <alternativeName>
        <fullName evidence="8">Toxin VapC</fullName>
    </alternativeName>
</protein>
<comment type="function">
    <text evidence="8">Toxic component of a toxin-antitoxin (TA) system. An RNase.</text>
</comment>
<proteinExistence type="inferred from homology"/>
<dbReference type="Pfam" id="PF01850">
    <property type="entry name" value="PIN"/>
    <property type="match status" value="1"/>
</dbReference>
<evidence type="ECO:0000259" key="9">
    <source>
        <dbReference type="SMART" id="SM00670"/>
    </source>
</evidence>
<evidence type="ECO:0000256" key="3">
    <source>
        <dbReference type="ARBA" id="ARBA00022722"/>
    </source>
</evidence>
<dbReference type="PANTHER" id="PTHR33653:SF1">
    <property type="entry name" value="RIBONUCLEASE VAPC2"/>
    <property type="match status" value="1"/>
</dbReference>
<keyword evidence="11" id="KW-1185">Reference proteome</keyword>